<feature type="non-terminal residue" evidence="1">
    <location>
        <position position="1"/>
    </location>
</feature>
<reference evidence="1 2" key="1">
    <citation type="journal article" date="2018" name="Front. Microbiol.">
        <title>Genome-Wide Analysis of Corynespora cassiicola Leaf Fall Disease Putative Effectors.</title>
        <authorList>
            <person name="Lopez D."/>
            <person name="Ribeiro S."/>
            <person name="Label P."/>
            <person name="Fumanal B."/>
            <person name="Venisse J.S."/>
            <person name="Kohler A."/>
            <person name="de Oliveira R.R."/>
            <person name="Labutti K."/>
            <person name="Lipzen A."/>
            <person name="Lail K."/>
            <person name="Bauer D."/>
            <person name="Ohm R.A."/>
            <person name="Barry K.W."/>
            <person name="Spatafora J."/>
            <person name="Grigoriev I.V."/>
            <person name="Martin F.M."/>
            <person name="Pujade-Renaud V."/>
        </authorList>
    </citation>
    <scope>NUCLEOTIDE SEQUENCE [LARGE SCALE GENOMIC DNA]</scope>
    <source>
        <strain evidence="1 2">Philippines</strain>
    </source>
</reference>
<dbReference type="AlphaFoldDB" id="A0A2T2NW80"/>
<protein>
    <recommendedName>
        <fullName evidence="3">Beta/gamma crystallin 'Greek key' domain-containing protein</fullName>
    </recommendedName>
</protein>
<accession>A0A2T2NW80</accession>
<evidence type="ECO:0000313" key="1">
    <source>
        <dbReference type="EMBL" id="PSN69348.1"/>
    </source>
</evidence>
<organism evidence="1 2">
    <name type="scientific">Corynespora cassiicola Philippines</name>
    <dbReference type="NCBI Taxonomy" id="1448308"/>
    <lineage>
        <taxon>Eukaryota</taxon>
        <taxon>Fungi</taxon>
        <taxon>Dikarya</taxon>
        <taxon>Ascomycota</taxon>
        <taxon>Pezizomycotina</taxon>
        <taxon>Dothideomycetes</taxon>
        <taxon>Pleosporomycetidae</taxon>
        <taxon>Pleosporales</taxon>
        <taxon>Corynesporascaceae</taxon>
        <taxon>Corynespora</taxon>
    </lineage>
</organism>
<proteinExistence type="predicted"/>
<dbReference type="Proteomes" id="UP000240883">
    <property type="component" value="Unassembled WGS sequence"/>
</dbReference>
<dbReference type="OrthoDB" id="3774233at2759"/>
<feature type="non-terminal residue" evidence="1">
    <location>
        <position position="123"/>
    </location>
</feature>
<evidence type="ECO:0000313" key="2">
    <source>
        <dbReference type="Proteomes" id="UP000240883"/>
    </source>
</evidence>
<sequence>SLALVVLFAGSVVAGDVISGNRIKVFLFAAPAFFSEVAVDAYNNTCVSLDNNLIDGRVRSILVGGHDVVSVLSRTDGWYCDFFDNYDCSGDDTQRKTFADGVNNLGSSGWGRRIHSIRCTNED</sequence>
<keyword evidence="2" id="KW-1185">Reference proteome</keyword>
<dbReference type="EMBL" id="KZ678133">
    <property type="protein sequence ID" value="PSN69348.1"/>
    <property type="molecule type" value="Genomic_DNA"/>
</dbReference>
<gene>
    <name evidence="1" type="ORF">BS50DRAFT_464356</name>
</gene>
<name>A0A2T2NW80_CORCC</name>
<evidence type="ECO:0008006" key="3">
    <source>
        <dbReference type="Google" id="ProtNLM"/>
    </source>
</evidence>